<dbReference type="SUPFAM" id="SSF160369">
    <property type="entry name" value="Ribosomal protein L10-like"/>
    <property type="match status" value="1"/>
</dbReference>
<dbReference type="InterPro" id="IPR043141">
    <property type="entry name" value="Ribosomal_uL10-like_sf"/>
</dbReference>
<dbReference type="NCBIfam" id="NF000955">
    <property type="entry name" value="PRK00099.1-1"/>
    <property type="match status" value="1"/>
</dbReference>
<evidence type="ECO:0000256" key="1">
    <source>
        <dbReference type="ARBA" id="ARBA00008889"/>
    </source>
</evidence>
<dbReference type="Pfam" id="PF00466">
    <property type="entry name" value="Ribosomal_L10"/>
    <property type="match status" value="1"/>
</dbReference>
<accession>A0A381YJE0</accession>
<sequence>MPTERKIKQVQELNDKLSNCSIAIATDPTGIDGNTMTQLRIIMDKHQVEYRMVKNTLAYISSDTVEKPQLRDIIEGPTILAIGYDDPVIVAKAVAECVRNSHDVLAIKGALMGQDILDTAQIKTLANLPPKDQLLAMLLGQLQSPITKLVTVLNGPLNGLANVLTQRLNQLDSQVTKS</sequence>
<dbReference type="PANTHER" id="PTHR11560">
    <property type="entry name" value="39S RIBOSOMAL PROTEIN L10, MITOCHONDRIAL"/>
    <property type="match status" value="1"/>
</dbReference>
<dbReference type="AlphaFoldDB" id="A0A381YJE0"/>
<dbReference type="CDD" id="cd05797">
    <property type="entry name" value="Ribosomal_L10"/>
    <property type="match status" value="1"/>
</dbReference>
<dbReference type="Gene3D" id="3.30.70.1730">
    <property type="match status" value="1"/>
</dbReference>
<organism evidence="4">
    <name type="scientific">marine metagenome</name>
    <dbReference type="NCBI Taxonomy" id="408172"/>
    <lineage>
        <taxon>unclassified sequences</taxon>
        <taxon>metagenomes</taxon>
        <taxon>ecological metagenomes</taxon>
    </lineage>
</organism>
<dbReference type="InterPro" id="IPR047865">
    <property type="entry name" value="Ribosomal_uL10_bac_type"/>
</dbReference>
<evidence type="ECO:0000313" key="4">
    <source>
        <dbReference type="EMBL" id="SVA77060.1"/>
    </source>
</evidence>
<proteinExistence type="inferred from homology"/>
<reference evidence="4" key="1">
    <citation type="submission" date="2018-05" db="EMBL/GenBank/DDBJ databases">
        <authorList>
            <person name="Lanie J.A."/>
            <person name="Ng W.-L."/>
            <person name="Kazmierczak K.M."/>
            <person name="Andrzejewski T.M."/>
            <person name="Davidsen T.M."/>
            <person name="Wayne K.J."/>
            <person name="Tettelin H."/>
            <person name="Glass J.I."/>
            <person name="Rusch D."/>
            <person name="Podicherti R."/>
            <person name="Tsui H.-C.T."/>
            <person name="Winkler M.E."/>
        </authorList>
    </citation>
    <scope>NUCLEOTIDE SEQUENCE</scope>
</reference>
<dbReference type="InterPro" id="IPR001790">
    <property type="entry name" value="Ribosomal_uL10"/>
</dbReference>
<name>A0A381YJE0_9ZZZZ</name>
<keyword evidence="2" id="KW-0689">Ribosomal protein</keyword>
<dbReference type="GO" id="GO:0005840">
    <property type="term" value="C:ribosome"/>
    <property type="evidence" value="ECO:0007669"/>
    <property type="project" value="UniProtKB-KW"/>
</dbReference>
<dbReference type="Gene3D" id="6.10.250.290">
    <property type="match status" value="1"/>
</dbReference>
<protein>
    <recommendedName>
        <fullName evidence="5">50S ribosomal protein L10</fullName>
    </recommendedName>
</protein>
<dbReference type="InterPro" id="IPR022973">
    <property type="entry name" value="Ribosomal_uL10_bac"/>
</dbReference>
<comment type="similarity">
    <text evidence="1">Belongs to the universal ribosomal protein uL10 family.</text>
</comment>
<dbReference type="GO" id="GO:1990904">
    <property type="term" value="C:ribonucleoprotein complex"/>
    <property type="evidence" value="ECO:0007669"/>
    <property type="project" value="UniProtKB-KW"/>
</dbReference>
<dbReference type="EMBL" id="UINC01018360">
    <property type="protein sequence ID" value="SVA77060.1"/>
    <property type="molecule type" value="Genomic_DNA"/>
</dbReference>
<keyword evidence="3" id="KW-0687">Ribonucleoprotein</keyword>
<evidence type="ECO:0000256" key="2">
    <source>
        <dbReference type="ARBA" id="ARBA00022980"/>
    </source>
</evidence>
<dbReference type="HAMAP" id="MF_00362">
    <property type="entry name" value="Ribosomal_uL10"/>
    <property type="match status" value="1"/>
</dbReference>
<gene>
    <name evidence="4" type="ORF">METZ01_LOCUS129914</name>
</gene>
<evidence type="ECO:0008006" key="5">
    <source>
        <dbReference type="Google" id="ProtNLM"/>
    </source>
</evidence>
<evidence type="ECO:0000256" key="3">
    <source>
        <dbReference type="ARBA" id="ARBA00023274"/>
    </source>
</evidence>